<dbReference type="OrthoDB" id="2320850at2759"/>
<organism evidence="1 2">
    <name type="scientific">Rhizophagus irregularis</name>
    <dbReference type="NCBI Taxonomy" id="588596"/>
    <lineage>
        <taxon>Eukaryota</taxon>
        <taxon>Fungi</taxon>
        <taxon>Fungi incertae sedis</taxon>
        <taxon>Mucoromycota</taxon>
        <taxon>Glomeromycotina</taxon>
        <taxon>Glomeromycetes</taxon>
        <taxon>Glomerales</taxon>
        <taxon>Glomeraceae</taxon>
        <taxon>Rhizophagus</taxon>
    </lineage>
</organism>
<reference evidence="1 2" key="1">
    <citation type="submission" date="2015-10" db="EMBL/GenBank/DDBJ databases">
        <title>Genome analyses suggest a sexual origin of heterokaryosis in a supposedly ancient asexual fungus.</title>
        <authorList>
            <person name="Ropars J."/>
            <person name="Sedzielewska K."/>
            <person name="Noel J."/>
            <person name="Charron P."/>
            <person name="Farinelli L."/>
            <person name="Marton T."/>
            <person name="Kruger M."/>
            <person name="Pelin A."/>
            <person name="Brachmann A."/>
            <person name="Corradi N."/>
        </authorList>
    </citation>
    <scope>NUCLEOTIDE SEQUENCE [LARGE SCALE GENOMIC DNA]</scope>
    <source>
        <strain evidence="1 2">A4</strain>
    </source>
</reference>
<dbReference type="VEuPathDB" id="FungiDB:RhiirA1_447726"/>
<protein>
    <submittedName>
        <fullName evidence="1">Uncharacterized protein</fullName>
    </submittedName>
</protein>
<name>A0A2I1G2N6_9GLOM</name>
<comment type="caution">
    <text evidence="1">The sequence shown here is derived from an EMBL/GenBank/DDBJ whole genome shotgun (WGS) entry which is preliminary data.</text>
</comment>
<dbReference type="EMBL" id="LLXI01000120">
    <property type="protein sequence ID" value="PKY40873.1"/>
    <property type="molecule type" value="Genomic_DNA"/>
</dbReference>
<evidence type="ECO:0000313" key="1">
    <source>
        <dbReference type="EMBL" id="PKY40873.1"/>
    </source>
</evidence>
<evidence type="ECO:0000313" key="2">
    <source>
        <dbReference type="Proteomes" id="UP000234323"/>
    </source>
</evidence>
<keyword evidence="2" id="KW-1185">Reference proteome</keyword>
<accession>A0A2I1G2N6</accession>
<dbReference type="Proteomes" id="UP000234323">
    <property type="component" value="Unassembled WGS sequence"/>
</dbReference>
<dbReference type="AlphaFoldDB" id="A0A2I1G2N6"/>
<dbReference type="VEuPathDB" id="FungiDB:FUN_001212"/>
<gene>
    <name evidence="1" type="ORF">RhiirA4_454326</name>
</gene>
<proteinExistence type="predicted"/>
<sequence length="103" mass="12203">MSQKTSRLTYQPMTAVMDFFYSQLQTQTKLFGENIQLLIYSQKKLEMNITHYTIRKCLLRNGELIIGANFDNIEYNESNISKTHCPEHIPEDLIDRRMERSII</sequence>
<dbReference type="VEuPathDB" id="FungiDB:RhiirFUN_000396"/>